<evidence type="ECO:0008006" key="4">
    <source>
        <dbReference type="Google" id="ProtNLM"/>
    </source>
</evidence>
<feature type="transmembrane region" description="Helical" evidence="1">
    <location>
        <begin position="12"/>
        <end position="31"/>
    </location>
</feature>
<feature type="transmembrane region" description="Helical" evidence="1">
    <location>
        <begin position="104"/>
        <end position="124"/>
    </location>
</feature>
<dbReference type="Pfam" id="PF11188">
    <property type="entry name" value="DUF2975"/>
    <property type="match status" value="1"/>
</dbReference>
<sequence length="185" mass="22132">MRTLKIFGWLSHFLWASMLILCIFFGMLVYSEFINEDQTTWFISFFGREVPIEDNKGYVKVFMIICYIIYLLYFYAVTLFNLCVRKFESRIFFDLKIIKRFRRIGLIFITNYIIVFLLGKFFVIHSEKNFHESTNFSKVILNELEAPLGGLIIGFFFLVLSQVFKEAKKQKEENIELKQENELTI</sequence>
<dbReference type="STRING" id="913024.SAMN05421741_10838"/>
<dbReference type="InterPro" id="IPR021354">
    <property type="entry name" value="DUF2975"/>
</dbReference>
<feature type="transmembrane region" description="Helical" evidence="1">
    <location>
        <begin position="61"/>
        <end position="84"/>
    </location>
</feature>
<gene>
    <name evidence="2" type="ORF">SAMN05421741_10838</name>
</gene>
<keyword evidence="1" id="KW-0472">Membrane</keyword>
<keyword evidence="3" id="KW-1185">Reference proteome</keyword>
<proteinExistence type="predicted"/>
<dbReference type="EMBL" id="FOVI01000008">
    <property type="protein sequence ID" value="SFN61509.1"/>
    <property type="molecule type" value="Genomic_DNA"/>
</dbReference>
<dbReference type="RefSeq" id="WP_091521653.1">
    <property type="nucleotide sequence ID" value="NZ_FOVI01000008.1"/>
</dbReference>
<feature type="transmembrane region" description="Helical" evidence="1">
    <location>
        <begin position="144"/>
        <end position="164"/>
    </location>
</feature>
<reference evidence="3" key="1">
    <citation type="submission" date="2016-10" db="EMBL/GenBank/DDBJ databases">
        <authorList>
            <person name="Varghese N."/>
            <person name="Submissions S."/>
        </authorList>
    </citation>
    <scope>NUCLEOTIDE SEQUENCE [LARGE SCALE GENOMIC DNA]</scope>
    <source>
        <strain evidence="3">DS-12</strain>
    </source>
</reference>
<evidence type="ECO:0000313" key="3">
    <source>
        <dbReference type="Proteomes" id="UP000199036"/>
    </source>
</evidence>
<evidence type="ECO:0000256" key="1">
    <source>
        <dbReference type="SAM" id="Phobius"/>
    </source>
</evidence>
<accession>A0A1I5AH15</accession>
<protein>
    <recommendedName>
        <fullName evidence="4">DUF2975 domain-containing protein</fullName>
    </recommendedName>
</protein>
<evidence type="ECO:0000313" key="2">
    <source>
        <dbReference type="EMBL" id="SFN61509.1"/>
    </source>
</evidence>
<name>A0A1I5AH15_9FLAO</name>
<keyword evidence="1" id="KW-1133">Transmembrane helix</keyword>
<dbReference type="AlphaFoldDB" id="A0A1I5AH15"/>
<dbReference type="Proteomes" id="UP000199036">
    <property type="component" value="Unassembled WGS sequence"/>
</dbReference>
<organism evidence="2 3">
    <name type="scientific">Paenimyroides ummariense</name>
    <dbReference type="NCBI Taxonomy" id="913024"/>
    <lineage>
        <taxon>Bacteria</taxon>
        <taxon>Pseudomonadati</taxon>
        <taxon>Bacteroidota</taxon>
        <taxon>Flavobacteriia</taxon>
        <taxon>Flavobacteriales</taxon>
        <taxon>Flavobacteriaceae</taxon>
        <taxon>Paenimyroides</taxon>
    </lineage>
</organism>
<dbReference type="OrthoDB" id="1448668at2"/>
<keyword evidence="1" id="KW-0812">Transmembrane</keyword>